<dbReference type="SUPFAM" id="SSF46938">
    <property type="entry name" value="CRAL/TRIO N-terminal domain"/>
    <property type="match status" value="1"/>
</dbReference>
<protein>
    <recommendedName>
        <fullName evidence="5">CRAL-TRIO domain-containing protein</fullName>
    </recommendedName>
</protein>
<feature type="compositionally biased region" description="Basic and acidic residues" evidence="4">
    <location>
        <begin position="36"/>
        <end position="47"/>
    </location>
</feature>
<keyword evidence="7" id="KW-1185">Reference proteome</keyword>
<dbReference type="Gene3D" id="2.60.120.680">
    <property type="entry name" value="GOLD domain"/>
    <property type="match status" value="1"/>
</dbReference>
<evidence type="ECO:0000256" key="2">
    <source>
        <dbReference type="ARBA" id="ARBA00022448"/>
    </source>
</evidence>
<keyword evidence="3" id="KW-0472">Membrane</keyword>
<dbReference type="InterPro" id="IPR036273">
    <property type="entry name" value="CRAL/TRIO_N_dom_sf"/>
</dbReference>
<evidence type="ECO:0000256" key="1">
    <source>
        <dbReference type="ARBA" id="ARBA00004370"/>
    </source>
</evidence>
<evidence type="ECO:0000256" key="4">
    <source>
        <dbReference type="SAM" id="MobiDB-lite"/>
    </source>
</evidence>
<evidence type="ECO:0000313" key="7">
    <source>
        <dbReference type="Proteomes" id="UP000886520"/>
    </source>
</evidence>
<feature type="compositionally biased region" description="Basic and acidic residues" evidence="4">
    <location>
        <begin position="58"/>
        <end position="77"/>
    </location>
</feature>
<dbReference type="InterPro" id="IPR056794">
    <property type="entry name" value="PATL1-6_C_GOLD"/>
</dbReference>
<dbReference type="EMBL" id="JABFUD020000008">
    <property type="protein sequence ID" value="KAI5076117.1"/>
    <property type="molecule type" value="Genomic_DNA"/>
</dbReference>
<comment type="subcellular location">
    <subcellularLocation>
        <location evidence="1">Membrane</location>
    </subcellularLocation>
</comment>
<dbReference type="Pfam" id="PF03765">
    <property type="entry name" value="CRAL_TRIO_N"/>
    <property type="match status" value="1"/>
</dbReference>
<evidence type="ECO:0000259" key="5">
    <source>
        <dbReference type="PROSITE" id="PS50191"/>
    </source>
</evidence>
<feature type="region of interest" description="Disordered" evidence="4">
    <location>
        <begin position="124"/>
        <end position="163"/>
    </location>
</feature>
<proteinExistence type="predicted"/>
<dbReference type="Gene3D" id="3.40.525.10">
    <property type="entry name" value="CRAL-TRIO lipid binding domain"/>
    <property type="match status" value="1"/>
</dbReference>
<name>A0A9D4ZJF6_ADICA</name>
<dbReference type="InterPro" id="IPR036865">
    <property type="entry name" value="CRAL-TRIO_dom_sf"/>
</dbReference>
<dbReference type="CDD" id="cd00170">
    <property type="entry name" value="SEC14"/>
    <property type="match status" value="1"/>
</dbReference>
<feature type="compositionally biased region" description="Low complexity" evidence="4">
    <location>
        <begin position="11"/>
        <end position="25"/>
    </location>
</feature>
<dbReference type="SMART" id="SM00516">
    <property type="entry name" value="SEC14"/>
    <property type="match status" value="1"/>
</dbReference>
<feature type="compositionally biased region" description="Basic and acidic residues" evidence="4">
    <location>
        <begin position="142"/>
        <end position="163"/>
    </location>
</feature>
<dbReference type="InterPro" id="IPR011074">
    <property type="entry name" value="CRAL/TRIO_N_dom"/>
</dbReference>
<dbReference type="Pfam" id="PF00650">
    <property type="entry name" value="CRAL_TRIO"/>
    <property type="match status" value="1"/>
</dbReference>
<evidence type="ECO:0000313" key="6">
    <source>
        <dbReference type="EMBL" id="KAI5076117.1"/>
    </source>
</evidence>
<dbReference type="InterPro" id="IPR044834">
    <property type="entry name" value="PATL"/>
</dbReference>
<feature type="domain" description="CRAL-TRIO" evidence="5">
    <location>
        <begin position="310"/>
        <end position="483"/>
    </location>
</feature>
<feature type="region of interest" description="Disordered" evidence="4">
    <location>
        <begin position="1"/>
        <end position="86"/>
    </location>
</feature>
<dbReference type="PANTHER" id="PTHR45932">
    <property type="entry name" value="PATELLIN-1"/>
    <property type="match status" value="1"/>
</dbReference>
<keyword evidence="2" id="KW-0813">Transport</keyword>
<organism evidence="6 7">
    <name type="scientific">Adiantum capillus-veneris</name>
    <name type="common">Maidenhair fern</name>
    <dbReference type="NCBI Taxonomy" id="13818"/>
    <lineage>
        <taxon>Eukaryota</taxon>
        <taxon>Viridiplantae</taxon>
        <taxon>Streptophyta</taxon>
        <taxon>Embryophyta</taxon>
        <taxon>Tracheophyta</taxon>
        <taxon>Polypodiopsida</taxon>
        <taxon>Polypodiidae</taxon>
        <taxon>Polypodiales</taxon>
        <taxon>Pteridineae</taxon>
        <taxon>Pteridaceae</taxon>
        <taxon>Vittarioideae</taxon>
        <taxon>Adiantum</taxon>
    </lineage>
</organism>
<reference evidence="6" key="1">
    <citation type="submission" date="2021-01" db="EMBL/GenBank/DDBJ databases">
        <title>Adiantum capillus-veneris genome.</title>
        <authorList>
            <person name="Fang Y."/>
            <person name="Liao Q."/>
        </authorList>
    </citation>
    <scope>NUCLEOTIDE SEQUENCE</scope>
    <source>
        <strain evidence="6">H3</strain>
        <tissue evidence="6">Leaf</tissue>
    </source>
</reference>
<dbReference type="OrthoDB" id="75724at2759"/>
<dbReference type="PANTHER" id="PTHR45932:SF17">
    <property type="entry name" value="CELLULAR RETINALDEHYDE-BINDING_TRIPLE FUNCTION DOMAIN-CONTAINING PROTEIN"/>
    <property type="match status" value="1"/>
</dbReference>
<dbReference type="PRINTS" id="PR00180">
    <property type="entry name" value="CRETINALDHBP"/>
</dbReference>
<gene>
    <name evidence="6" type="ORF">GOP47_0008182</name>
</gene>
<dbReference type="AlphaFoldDB" id="A0A9D4ZJF6"/>
<dbReference type="InterPro" id="IPR001251">
    <property type="entry name" value="CRAL-TRIO_dom"/>
</dbReference>
<comment type="caution">
    <text evidence="6">The sequence shown here is derived from an EMBL/GenBank/DDBJ whole genome shotgun (WGS) entry which is preliminary data.</text>
</comment>
<dbReference type="PROSITE" id="PS50191">
    <property type="entry name" value="CRAL_TRIO"/>
    <property type="match status" value="1"/>
</dbReference>
<dbReference type="SMART" id="SM01100">
    <property type="entry name" value="CRAL_TRIO_N"/>
    <property type="match status" value="1"/>
</dbReference>
<dbReference type="SUPFAM" id="SSF52087">
    <property type="entry name" value="CRAL/TRIO domain"/>
    <property type="match status" value="1"/>
</dbReference>
<sequence>MGEETEKLLSPVEPAPVVTDVAPAVESETSPPPVPAEEKSPAEKIIEEAASTAEEQEEKLADAVEKAEEKTVVENRELIPPIDEEPAAAPFVEESYYVKDLKESEKRALQDLKSKIADAIKNNSFLAPPPKAATTVASTEGDLGKAEEEENKEVSAEVEDAAKEEEKEVKAEGDLFGEVPAIIETPVVAGAEEVAVTTTPLVPEVAPLAVEEVSASPAEEEKMIVPSTLEVEPLPSHDRDIPIEAEDETPSLEDLCLWGVPLLHTKGDERTDVVLLKFLRARDFKVNDAMSMLKDTVFWRKEFEADNLIEEEIATEFDSVAYMHGVDKEGHPVCYNHYGVFQDKELYQKTFADEAQFKKFLRWRIQVLENGMQKLDFSPSGVHSMVQVIDLKDSPGFVKRRNITKKAFSLLQDNYPELVAKQIFVNVPWYFGALYSLHGKFVTARSKSKVVVARPEKVTETLLKYISPESLPVRYGGFGRSNDTDFEGVEAPVLEVILKAGEKQAIELPEQEVGSTMVWDVVVVGWEVTYGEEFVPSGEGKYTVIIQKQKKVTAAEEPLRNSFKATTHPGKVVITIDNSSRRKKLVEYRHTIKKDAS</sequence>
<dbReference type="Proteomes" id="UP000886520">
    <property type="component" value="Chromosome 8"/>
</dbReference>
<accession>A0A9D4ZJF6</accession>
<dbReference type="Pfam" id="PF25099">
    <property type="entry name" value="GOLD_PATL1_C"/>
    <property type="match status" value="1"/>
</dbReference>
<dbReference type="GO" id="GO:0008289">
    <property type="term" value="F:lipid binding"/>
    <property type="evidence" value="ECO:0007669"/>
    <property type="project" value="InterPro"/>
</dbReference>
<evidence type="ECO:0000256" key="3">
    <source>
        <dbReference type="ARBA" id="ARBA00023136"/>
    </source>
</evidence>
<dbReference type="GO" id="GO:0016020">
    <property type="term" value="C:membrane"/>
    <property type="evidence" value="ECO:0007669"/>
    <property type="project" value="UniProtKB-SubCell"/>
</dbReference>